<dbReference type="Pfam" id="PF13362">
    <property type="entry name" value="Toprim_3"/>
    <property type="match status" value="1"/>
</dbReference>
<evidence type="ECO:0000313" key="4">
    <source>
        <dbReference type="Proteomes" id="UP001223720"/>
    </source>
</evidence>
<dbReference type="Pfam" id="PF23639">
    <property type="entry name" value="DUF7146"/>
    <property type="match status" value="1"/>
</dbReference>
<accession>A0AAX3WMR0</accession>
<evidence type="ECO:0000259" key="1">
    <source>
        <dbReference type="Pfam" id="PF13362"/>
    </source>
</evidence>
<feature type="domain" description="Toprim" evidence="1">
    <location>
        <begin position="229"/>
        <end position="315"/>
    </location>
</feature>
<reference evidence="3" key="1">
    <citation type="journal article" date="2022" name="Biotechnol. Bioprocess Eng.">
        <title>Pan-genome Analysis Reveals Comparative Genomic Features of Central Metabolic Pathways in Methylorubrum extorquens.</title>
        <authorList>
            <person name="Lee G.M."/>
            <person name="Scott-Nevros Z.K."/>
            <person name="Lee S.-M."/>
            <person name="Kim D."/>
        </authorList>
    </citation>
    <scope>NUCLEOTIDE SEQUENCE</scope>
    <source>
        <strain evidence="3">ATCC 55366</strain>
        <plasmid evidence="3">pME152</plasmid>
    </source>
</reference>
<dbReference type="InterPro" id="IPR055570">
    <property type="entry name" value="DUF7146"/>
</dbReference>
<geneLocation type="plasmid" evidence="3 4">
    <name>pME152</name>
</geneLocation>
<name>A0AAX3WMR0_METEX</name>
<dbReference type="InterPro" id="IPR006171">
    <property type="entry name" value="TOPRIM_dom"/>
</dbReference>
<dbReference type="EMBL" id="CP073634">
    <property type="protein sequence ID" value="WHQ72879.1"/>
    <property type="molecule type" value="Genomic_DNA"/>
</dbReference>
<dbReference type="Proteomes" id="UP001223720">
    <property type="component" value="Plasmid pME152"/>
</dbReference>
<feature type="domain" description="DUF7146" evidence="2">
    <location>
        <begin position="119"/>
        <end position="222"/>
    </location>
</feature>
<organism evidence="3 4">
    <name type="scientific">Methylorubrum extorquens</name>
    <name type="common">Methylobacterium dichloromethanicum</name>
    <name type="synonym">Methylobacterium extorquens</name>
    <dbReference type="NCBI Taxonomy" id="408"/>
    <lineage>
        <taxon>Bacteria</taxon>
        <taxon>Pseudomonadati</taxon>
        <taxon>Pseudomonadota</taxon>
        <taxon>Alphaproteobacteria</taxon>
        <taxon>Hyphomicrobiales</taxon>
        <taxon>Methylobacteriaceae</taxon>
        <taxon>Methylorubrum</taxon>
    </lineage>
</organism>
<protein>
    <submittedName>
        <fullName evidence="3">Toprim domain-containing protein</fullName>
    </submittedName>
</protein>
<keyword evidence="3" id="KW-0614">Plasmid</keyword>
<gene>
    <name evidence="3" type="ORF">KEC54_28445</name>
</gene>
<evidence type="ECO:0000259" key="2">
    <source>
        <dbReference type="Pfam" id="PF23639"/>
    </source>
</evidence>
<dbReference type="RefSeq" id="WP_283536373.1">
    <property type="nucleotide sequence ID" value="NZ_CP073634.1"/>
</dbReference>
<sequence>MAPLPSSARALSEQLALRAYALCRTYLSRGCRSGRYWTVGDVQNNPGRSLFVRLIGPVSGPRAAGRWCDAATGESGDLLDLLRAVRGEARLADAMAEARRFLILPPPEPPRSAAPSGDTIAAARRLFAAGRPVPGTRGERYLHARGLVLPLDDAALRYHPRVFCRELGPGRTLPALLAAVTDDSGRVTAVQRTWLDPTAATKAALRTPRRTMGRQIGHGVRFGAPVGIVLAGEGVETVLSLRRAFSALPMIAALSAAHLGALDLPPGTRRLLIARDGDPAGRRAAARLRARAEALGIRVIDLVPVGNDFNADLDRFGVEGLRRRVLRQTLGAGPG</sequence>
<proteinExistence type="predicted"/>
<dbReference type="AlphaFoldDB" id="A0AAX3WMR0"/>
<evidence type="ECO:0000313" key="3">
    <source>
        <dbReference type="EMBL" id="WHQ72879.1"/>
    </source>
</evidence>